<proteinExistence type="predicted"/>
<dbReference type="Gene3D" id="2.60.120.580">
    <property type="entry name" value="Acetamidase/Formamidase-like domains"/>
    <property type="match status" value="2"/>
</dbReference>
<feature type="signal peptide" evidence="1">
    <location>
        <begin position="1"/>
        <end position="26"/>
    </location>
</feature>
<dbReference type="RefSeq" id="WP_133398204.1">
    <property type="nucleotide sequence ID" value="NZ_SNAA01000038.1"/>
</dbReference>
<dbReference type="Gene3D" id="3.10.28.20">
    <property type="entry name" value="Acetamidase/Formamidase-like domains"/>
    <property type="match status" value="1"/>
</dbReference>
<keyword evidence="3" id="KW-1185">Reference proteome</keyword>
<name>A0A4R5ZZN5_9RHOB</name>
<accession>A0A4R5ZZN5</accession>
<feature type="chain" id="PRO_5020279522" evidence="1">
    <location>
        <begin position="27"/>
        <end position="454"/>
    </location>
</feature>
<dbReference type="SUPFAM" id="SSF141130">
    <property type="entry name" value="Acetamidase/Formamidase-like"/>
    <property type="match status" value="1"/>
</dbReference>
<keyword evidence="1" id="KW-0732">Signal</keyword>
<comment type="caution">
    <text evidence="2">The sequence shown here is derived from an EMBL/GenBank/DDBJ whole genome shotgun (WGS) entry which is preliminary data.</text>
</comment>
<dbReference type="InterPro" id="IPR004304">
    <property type="entry name" value="FmdA_AmdA"/>
</dbReference>
<evidence type="ECO:0000313" key="3">
    <source>
        <dbReference type="Proteomes" id="UP000295701"/>
    </source>
</evidence>
<dbReference type="EMBL" id="SNAA01000038">
    <property type="protein sequence ID" value="TDL74126.1"/>
    <property type="molecule type" value="Genomic_DNA"/>
</dbReference>
<organism evidence="2 3">
    <name type="scientific">Palleronia sediminis</name>
    <dbReference type="NCBI Taxonomy" id="2547833"/>
    <lineage>
        <taxon>Bacteria</taxon>
        <taxon>Pseudomonadati</taxon>
        <taxon>Pseudomonadota</taxon>
        <taxon>Alphaproteobacteria</taxon>
        <taxon>Rhodobacterales</taxon>
        <taxon>Roseobacteraceae</taxon>
        <taxon>Palleronia</taxon>
    </lineage>
</organism>
<gene>
    <name evidence="2" type="ORF">E2L08_16630</name>
</gene>
<reference evidence="2 3" key="1">
    <citation type="submission" date="2019-03" db="EMBL/GenBank/DDBJ databases">
        <title>Primorskyibacter sp. SS33 isolated from sediments.</title>
        <authorList>
            <person name="Xunke S."/>
        </authorList>
    </citation>
    <scope>NUCLEOTIDE SEQUENCE [LARGE SCALE GENOMIC DNA]</scope>
    <source>
        <strain evidence="2 3">SS33</strain>
    </source>
</reference>
<dbReference type="PANTHER" id="PTHR31891:SF1">
    <property type="entry name" value="FORMAMIDASE C869.04-RELATED"/>
    <property type="match status" value="1"/>
</dbReference>
<dbReference type="AlphaFoldDB" id="A0A4R5ZZN5"/>
<sequence length="454" mass="49216">MFQHLFGFRNGVPVVVGACFALPAFAQVDCAQPPALPVHHQIPANADTVHWGFFSKDLSPQKVIHSEDLVTIETLTHHANDDAERMVLGDPSAESVFHWETGEKGVERRGAGPMDASIMGRGAGEGFGVHILTGPVYVCDAEPGDVIEVRILDVHARPSANPDYVGKVFGSNVAAKWGFQYNDYLEDPKQREMITIFELDATGSEQWARAIYNFQWTPQTDPDGVVHETIDYPGLPIDRSTISTDTDILQGVRIPVRLHFGTMGVAPDIDGLVDSVPPSSFGGNIDNWRAGKGATMYYPVAVPGALFSVGDPHGAQGDSELNGTAIEMSLTGLFQIVLHKAGSLGGTPLEGLDFPLLETDDEWVVHGFSYPDYLTDLGSGAQTAIFESSSLDKAMTDAFRKMRRFLMTTKDLREDEALSVMSIAADFGVTQVVDGNWGVHGIIPKRIFVSSGNE</sequence>
<dbReference type="GO" id="GO:0016811">
    <property type="term" value="F:hydrolase activity, acting on carbon-nitrogen (but not peptide) bonds, in linear amides"/>
    <property type="evidence" value="ECO:0007669"/>
    <property type="project" value="InterPro"/>
</dbReference>
<protein>
    <submittedName>
        <fullName evidence="2">Acetamidase</fullName>
    </submittedName>
</protein>
<dbReference type="Pfam" id="PF03069">
    <property type="entry name" value="FmdA_AmdA"/>
    <property type="match status" value="2"/>
</dbReference>
<dbReference type="OrthoDB" id="9785236at2"/>
<evidence type="ECO:0000256" key="1">
    <source>
        <dbReference type="SAM" id="SignalP"/>
    </source>
</evidence>
<dbReference type="Proteomes" id="UP000295701">
    <property type="component" value="Unassembled WGS sequence"/>
</dbReference>
<dbReference type="PANTHER" id="PTHR31891">
    <property type="entry name" value="FORMAMIDASE C869.04-RELATED"/>
    <property type="match status" value="1"/>
</dbReference>
<evidence type="ECO:0000313" key="2">
    <source>
        <dbReference type="EMBL" id="TDL74126.1"/>
    </source>
</evidence>